<keyword evidence="2" id="KW-0812">Transmembrane</keyword>
<dbReference type="RefSeq" id="WP_267539792.1">
    <property type="nucleotide sequence ID" value="NZ_JAPNKA010000001.1"/>
</dbReference>
<accession>A0ABT4AIP8</accession>
<protein>
    <submittedName>
        <fullName evidence="4">Zinc-ribbon domain-containing protein</fullName>
    </submittedName>
</protein>
<evidence type="ECO:0000256" key="1">
    <source>
        <dbReference type="SAM" id="MobiDB-lite"/>
    </source>
</evidence>
<dbReference type="EMBL" id="JAPNKA010000001">
    <property type="protein sequence ID" value="MCY1081186.1"/>
    <property type="molecule type" value="Genomic_DNA"/>
</dbReference>
<reference evidence="4 5" key="1">
    <citation type="submission" date="2022-11" db="EMBL/GenBank/DDBJ databases">
        <title>Minimal conservation of predation-associated metabolite biosynthetic gene clusters underscores biosynthetic potential of Myxococcota including descriptions for ten novel species: Archangium lansinium sp. nov., Myxococcus landrumus sp. nov., Nannocystis bai.</title>
        <authorList>
            <person name="Ahearne A."/>
            <person name="Stevens C."/>
            <person name="Phillips K."/>
        </authorList>
    </citation>
    <scope>NUCLEOTIDE SEQUENCE [LARGE SCALE GENOMIC DNA]</scope>
    <source>
        <strain evidence="4 5">MIWBW</strain>
    </source>
</reference>
<feature type="region of interest" description="Disordered" evidence="1">
    <location>
        <begin position="160"/>
        <end position="201"/>
    </location>
</feature>
<evidence type="ECO:0000259" key="3">
    <source>
        <dbReference type="Pfam" id="PF13717"/>
    </source>
</evidence>
<feature type="compositionally biased region" description="Low complexity" evidence="1">
    <location>
        <begin position="422"/>
        <end position="437"/>
    </location>
</feature>
<sequence>MIVKCERCQTRFKIPDEKVTDKGVKVRCTKCQHTFRVAREDVSSTAPAPAVPSPDPAVKPPATPRAGTPLEVPRASPPSGKPARPVGLDNLFDGPVSAASTPGIASPRGGAPAVVPRVSSLEAPKTPATIDLDPLMEFMGENTPTPAEALKLAAKAPIPNKPAGALATGPVQPPRPAAPAPKPAQAAAPVPVQVPTKSPVPVQVPAKSPALAPVSSAPFSFDENNPFGSTDTEATLPAPVPTLPPAPKPVPMTVPTRSAPPAPKPAQAAAPVPVQVPARSPAPAPRKTAPVAFEENDPFSLPPDNAPTVPATPTLPPRGAARAPMAFEENDPFSLPPDNAPTVPATPTLPPRGAAPSPAYEEMDGLEGNNPFVSFQPQPPTPAPTPVRRPAPVPVPAADPNEMEGLEGNNPFATFDPVAALPPASAKGPAPVPAAAPNEMEGLEGNNPFATFDPVAALPPASAQPPAPASSPAPSGIPDWGAPQQGAPSGIPDWGAPQQGAPSGIPDWGATQTVPATPIAKAGAPTERNPFPDFPGPGEGAPGREVLADLPPAPPPPVIAAPPPKQETPRSESHGPSLVQRLAGVAAQLVVGAVLLVGLVAVAIAWLNGGRVELSALSPSRMRELVSPTRPLVAKDLSNGLYTTRDGRSLFFVRGEVENRGTSAIRVKAGVALYDGDNQVKSAEGLVGAVPTPEELHVIGSAGEADALRSRLDAAAKEVAPGARAPFIVFFYEYPEDLSGIRLEVTLEPQAAVASGGAKEGSAGNAQP</sequence>
<dbReference type="NCBIfam" id="TIGR02098">
    <property type="entry name" value="MJ0042_CXXC"/>
    <property type="match status" value="1"/>
</dbReference>
<evidence type="ECO:0000256" key="2">
    <source>
        <dbReference type="SAM" id="Phobius"/>
    </source>
</evidence>
<feature type="compositionally biased region" description="Pro residues" evidence="1">
    <location>
        <begin position="551"/>
        <end position="566"/>
    </location>
</feature>
<dbReference type="Proteomes" id="UP001207654">
    <property type="component" value="Unassembled WGS sequence"/>
</dbReference>
<keyword evidence="2" id="KW-0472">Membrane</keyword>
<feature type="compositionally biased region" description="Pro residues" evidence="1">
    <location>
        <begin position="462"/>
        <end position="471"/>
    </location>
</feature>
<dbReference type="InterPro" id="IPR011723">
    <property type="entry name" value="Znf/thioredoxin_put"/>
</dbReference>
<gene>
    <name evidence="4" type="ORF">OV287_42720</name>
</gene>
<dbReference type="Pfam" id="PF13717">
    <property type="entry name" value="Zn_ribbon_4"/>
    <property type="match status" value="1"/>
</dbReference>
<feature type="domain" description="Zinc finger/thioredoxin putative" evidence="3">
    <location>
        <begin position="1"/>
        <end position="36"/>
    </location>
</feature>
<feature type="compositionally biased region" description="Pro residues" evidence="1">
    <location>
        <begin position="171"/>
        <end position="182"/>
    </location>
</feature>
<feature type="compositionally biased region" description="Pro residues" evidence="1">
    <location>
        <begin position="377"/>
        <end position="397"/>
    </location>
</feature>
<keyword evidence="2" id="KW-1133">Transmembrane helix</keyword>
<name>A0ABT4AIP8_9BACT</name>
<organism evidence="4 5">
    <name type="scientific">Archangium lansingense</name>
    <dbReference type="NCBI Taxonomy" id="2995310"/>
    <lineage>
        <taxon>Bacteria</taxon>
        <taxon>Pseudomonadati</taxon>
        <taxon>Myxococcota</taxon>
        <taxon>Myxococcia</taxon>
        <taxon>Myxococcales</taxon>
        <taxon>Cystobacterineae</taxon>
        <taxon>Archangiaceae</taxon>
        <taxon>Archangium</taxon>
    </lineage>
</organism>
<evidence type="ECO:0000313" key="5">
    <source>
        <dbReference type="Proteomes" id="UP001207654"/>
    </source>
</evidence>
<feature type="compositionally biased region" description="Pro residues" evidence="1">
    <location>
        <begin position="238"/>
        <end position="264"/>
    </location>
</feature>
<dbReference type="PRINTS" id="PR01217">
    <property type="entry name" value="PRICHEXTENSN"/>
</dbReference>
<comment type="caution">
    <text evidence="4">The sequence shown here is derived from an EMBL/GenBank/DDBJ whole genome shotgun (WGS) entry which is preliminary data.</text>
</comment>
<feature type="compositionally biased region" description="Low complexity" evidence="1">
    <location>
        <begin position="183"/>
        <end position="195"/>
    </location>
</feature>
<feature type="region of interest" description="Disordered" evidence="1">
    <location>
        <begin position="220"/>
        <end position="575"/>
    </location>
</feature>
<feature type="compositionally biased region" description="Polar residues" evidence="1">
    <location>
        <begin position="222"/>
        <end position="233"/>
    </location>
</feature>
<proteinExistence type="predicted"/>
<keyword evidence="5" id="KW-1185">Reference proteome</keyword>
<feature type="transmembrane region" description="Helical" evidence="2">
    <location>
        <begin position="585"/>
        <end position="607"/>
    </location>
</feature>
<feature type="region of interest" description="Disordered" evidence="1">
    <location>
        <begin position="39"/>
        <end position="111"/>
    </location>
</feature>
<feature type="compositionally biased region" description="Low complexity" evidence="1">
    <location>
        <begin position="265"/>
        <end position="290"/>
    </location>
</feature>
<evidence type="ECO:0000313" key="4">
    <source>
        <dbReference type="EMBL" id="MCY1081186.1"/>
    </source>
</evidence>
<feature type="compositionally biased region" description="Pro residues" evidence="1">
    <location>
        <begin position="49"/>
        <end position="63"/>
    </location>
</feature>